<organism evidence="1 2">
    <name type="scientific">Panagrolaimus sp. PS1159</name>
    <dbReference type="NCBI Taxonomy" id="55785"/>
    <lineage>
        <taxon>Eukaryota</taxon>
        <taxon>Metazoa</taxon>
        <taxon>Ecdysozoa</taxon>
        <taxon>Nematoda</taxon>
        <taxon>Chromadorea</taxon>
        <taxon>Rhabditida</taxon>
        <taxon>Tylenchina</taxon>
        <taxon>Panagrolaimomorpha</taxon>
        <taxon>Panagrolaimoidea</taxon>
        <taxon>Panagrolaimidae</taxon>
        <taxon>Panagrolaimus</taxon>
    </lineage>
</organism>
<evidence type="ECO:0000313" key="2">
    <source>
        <dbReference type="WBParaSite" id="PS1159_v2.g2736.t1"/>
    </source>
</evidence>
<name>A0AC35G8B5_9BILA</name>
<protein>
    <submittedName>
        <fullName evidence="2">Peptidase S1 domain-containing protein</fullName>
    </submittedName>
</protein>
<proteinExistence type="predicted"/>
<dbReference type="Proteomes" id="UP000887580">
    <property type="component" value="Unplaced"/>
</dbReference>
<sequence length="292" mass="32265">MKILFLVLTAIICVFKIDGANNNQCGISTNIQLYDGSDQTRILGGKRSNPAEWPFIVQTKLKDKKTGKSGLCTGTIIGDRWILSAAHCQENGGPAQVIIRGKTYEAEPVMNNENYNSETNVNDIQLIKLKQPIQFNRDVSNVCLFRNVSAQNGDMAVAAGYGVRFNGVKDLQTTFQKEVLDARHDIDFKETSDLYETPLIIRNFDFCNVRPETTANRICAGGQMTGTSQGDSGGPLLVVRNGRWIQLGITSDGTYKAVKNDVTKIIDRGMYTQVSAYCSWIETKTSGEVKCQ</sequence>
<reference evidence="2" key="1">
    <citation type="submission" date="2022-11" db="UniProtKB">
        <authorList>
            <consortium name="WormBaseParasite"/>
        </authorList>
    </citation>
    <scope>IDENTIFICATION</scope>
</reference>
<evidence type="ECO:0000313" key="1">
    <source>
        <dbReference type="Proteomes" id="UP000887580"/>
    </source>
</evidence>
<dbReference type="WBParaSite" id="PS1159_v2.g2736.t1">
    <property type="protein sequence ID" value="PS1159_v2.g2736.t1"/>
    <property type="gene ID" value="PS1159_v2.g2736"/>
</dbReference>
<accession>A0AC35G8B5</accession>